<evidence type="ECO:0000259" key="6">
    <source>
        <dbReference type="PROSITE" id="PS51285"/>
    </source>
</evidence>
<dbReference type="Gene3D" id="1.10.510.10">
    <property type="entry name" value="Transferase(Phosphotransferase) domain 1"/>
    <property type="match status" value="1"/>
</dbReference>
<dbReference type="eggNOG" id="KOG0695">
    <property type="taxonomic scope" value="Eukaryota"/>
</dbReference>
<organism evidence="7 8">
    <name type="scientific">Heterocephalus glaber</name>
    <name type="common">Naked mole rat</name>
    <dbReference type="NCBI Taxonomy" id="10181"/>
    <lineage>
        <taxon>Eukaryota</taxon>
        <taxon>Metazoa</taxon>
        <taxon>Chordata</taxon>
        <taxon>Craniata</taxon>
        <taxon>Vertebrata</taxon>
        <taxon>Euteleostomi</taxon>
        <taxon>Mammalia</taxon>
        <taxon>Eutheria</taxon>
        <taxon>Euarchontoglires</taxon>
        <taxon>Glires</taxon>
        <taxon>Rodentia</taxon>
        <taxon>Hystricomorpha</taxon>
        <taxon>Bathyergidae</taxon>
        <taxon>Heterocephalus</taxon>
    </lineage>
</organism>
<evidence type="ECO:0000313" key="7">
    <source>
        <dbReference type="EMBL" id="EHB02878.1"/>
    </source>
</evidence>
<evidence type="ECO:0000256" key="5">
    <source>
        <dbReference type="ARBA" id="ARBA00022840"/>
    </source>
</evidence>
<sequence>MEPSGSPRAASLLLAMLGGGGCRLQGWPRGSGRVEAPKEGKEVCSSLELPQVLPQDTLPNRKVTLYLGKKIHKVPEEYGTGVMAERRQRMPAMHRKNILKCVQEERNPSTTELQATGESCIMKMATLFRPNASAGELTVLSAQTVGFADVQEHPFFQNVDWDMMEQKQVVPPFKPNIPEGFGLGNFDPEFTNEPVWLTPDDNDIMRELDGYEFAGFEYINHLMMYEEEGV</sequence>
<feature type="domain" description="AGC-kinase C-terminal" evidence="6">
    <location>
        <begin position="157"/>
        <end position="228"/>
    </location>
</feature>
<evidence type="ECO:0000256" key="2">
    <source>
        <dbReference type="ARBA" id="ARBA00022679"/>
    </source>
</evidence>
<accession>G5B0R7</accession>
<dbReference type="EMBL" id="JH167830">
    <property type="protein sequence ID" value="EHB02878.1"/>
    <property type="molecule type" value="Genomic_DNA"/>
</dbReference>
<protein>
    <submittedName>
        <fullName evidence="7">Protein kinase C iota type</fullName>
    </submittedName>
</protein>
<dbReference type="SMART" id="SM00133">
    <property type="entry name" value="S_TK_X"/>
    <property type="match status" value="1"/>
</dbReference>
<evidence type="ECO:0000313" key="8">
    <source>
        <dbReference type="Proteomes" id="UP000006813"/>
    </source>
</evidence>
<keyword evidence="2" id="KW-0808">Transferase</keyword>
<dbReference type="PANTHER" id="PTHR24351">
    <property type="entry name" value="RIBOSOMAL PROTEIN S6 KINASE"/>
    <property type="match status" value="1"/>
</dbReference>
<evidence type="ECO:0000256" key="4">
    <source>
        <dbReference type="ARBA" id="ARBA00022777"/>
    </source>
</evidence>
<gene>
    <name evidence="7" type="ORF">GW7_02703</name>
</gene>
<dbReference type="GO" id="GO:0004674">
    <property type="term" value="F:protein serine/threonine kinase activity"/>
    <property type="evidence" value="ECO:0007669"/>
    <property type="project" value="UniProtKB-KW"/>
</dbReference>
<keyword evidence="3" id="KW-0547">Nucleotide-binding</keyword>
<dbReference type="GO" id="GO:0005524">
    <property type="term" value="F:ATP binding"/>
    <property type="evidence" value="ECO:0007669"/>
    <property type="project" value="UniProtKB-KW"/>
</dbReference>
<dbReference type="STRING" id="10181.G5B0R7"/>
<dbReference type="InterPro" id="IPR017892">
    <property type="entry name" value="Pkinase_C"/>
</dbReference>
<dbReference type="Pfam" id="PF00433">
    <property type="entry name" value="Pkinase_C"/>
    <property type="match status" value="1"/>
</dbReference>
<dbReference type="PROSITE" id="PS51285">
    <property type="entry name" value="AGC_KINASE_CTER"/>
    <property type="match status" value="1"/>
</dbReference>
<reference evidence="7 8" key="1">
    <citation type="journal article" date="2011" name="Nature">
        <title>Genome sequencing reveals insights into physiology and longevity of the naked mole rat.</title>
        <authorList>
            <person name="Kim E.B."/>
            <person name="Fang X."/>
            <person name="Fushan A.A."/>
            <person name="Huang Z."/>
            <person name="Lobanov A.V."/>
            <person name="Han L."/>
            <person name="Marino S.M."/>
            <person name="Sun X."/>
            <person name="Turanov A.A."/>
            <person name="Yang P."/>
            <person name="Yim S.H."/>
            <person name="Zhao X."/>
            <person name="Kasaikina M.V."/>
            <person name="Stoletzki N."/>
            <person name="Peng C."/>
            <person name="Polak P."/>
            <person name="Xiong Z."/>
            <person name="Kiezun A."/>
            <person name="Zhu Y."/>
            <person name="Chen Y."/>
            <person name="Kryukov G.V."/>
            <person name="Zhang Q."/>
            <person name="Peshkin L."/>
            <person name="Yang L."/>
            <person name="Bronson R.T."/>
            <person name="Buffenstein R."/>
            <person name="Wang B."/>
            <person name="Han C."/>
            <person name="Li Q."/>
            <person name="Chen L."/>
            <person name="Zhao W."/>
            <person name="Sunyaev S.R."/>
            <person name="Park T.J."/>
            <person name="Zhang G."/>
            <person name="Wang J."/>
            <person name="Gladyshev V.N."/>
        </authorList>
    </citation>
    <scope>NUCLEOTIDE SEQUENCE [LARGE SCALE GENOMIC DNA]</scope>
</reference>
<proteinExistence type="predicted"/>
<name>G5B0R7_HETGA</name>
<keyword evidence="5" id="KW-0067">ATP-binding</keyword>
<evidence type="ECO:0000256" key="1">
    <source>
        <dbReference type="ARBA" id="ARBA00022527"/>
    </source>
</evidence>
<evidence type="ECO:0000256" key="3">
    <source>
        <dbReference type="ARBA" id="ARBA00022741"/>
    </source>
</evidence>
<dbReference type="InterPro" id="IPR000961">
    <property type="entry name" value="AGC-kinase_C"/>
</dbReference>
<dbReference type="Gene3D" id="3.30.200.20">
    <property type="entry name" value="Phosphorylase Kinase, domain 1"/>
    <property type="match status" value="1"/>
</dbReference>
<dbReference type="Proteomes" id="UP000006813">
    <property type="component" value="Unassembled WGS sequence"/>
</dbReference>
<dbReference type="InParanoid" id="G5B0R7"/>
<keyword evidence="1" id="KW-0723">Serine/threonine-protein kinase</keyword>
<dbReference type="AlphaFoldDB" id="G5B0R7"/>
<keyword evidence="4 7" id="KW-0418">Kinase</keyword>